<feature type="signal peptide" evidence="1">
    <location>
        <begin position="1"/>
        <end position="27"/>
    </location>
</feature>
<protein>
    <submittedName>
        <fullName evidence="2">Putative secreted protein</fullName>
    </submittedName>
</protein>
<dbReference type="AlphaFoldDB" id="A0A2M4C6X2"/>
<reference evidence="2" key="1">
    <citation type="submission" date="2018-01" db="EMBL/GenBank/DDBJ databases">
        <title>An insight into the sialome of Amazonian anophelines.</title>
        <authorList>
            <person name="Ribeiro J.M."/>
            <person name="Scarpassa V."/>
            <person name="Calvo E."/>
        </authorList>
    </citation>
    <scope>NUCLEOTIDE SEQUENCE</scope>
    <source>
        <tissue evidence="2">Salivary glands</tissue>
    </source>
</reference>
<organism evidence="2">
    <name type="scientific">Anopheles marajoara</name>
    <dbReference type="NCBI Taxonomy" id="58244"/>
    <lineage>
        <taxon>Eukaryota</taxon>
        <taxon>Metazoa</taxon>
        <taxon>Ecdysozoa</taxon>
        <taxon>Arthropoda</taxon>
        <taxon>Hexapoda</taxon>
        <taxon>Insecta</taxon>
        <taxon>Pterygota</taxon>
        <taxon>Neoptera</taxon>
        <taxon>Endopterygota</taxon>
        <taxon>Diptera</taxon>
        <taxon>Nematocera</taxon>
        <taxon>Culicoidea</taxon>
        <taxon>Culicidae</taxon>
        <taxon>Anophelinae</taxon>
        <taxon>Anopheles</taxon>
    </lineage>
</organism>
<keyword evidence="1" id="KW-0732">Signal</keyword>
<name>A0A2M4C6X2_9DIPT</name>
<accession>A0A2M4C6X2</accession>
<evidence type="ECO:0000313" key="2">
    <source>
        <dbReference type="EMBL" id="MBW61060.1"/>
    </source>
</evidence>
<evidence type="ECO:0000256" key="1">
    <source>
        <dbReference type="SAM" id="SignalP"/>
    </source>
</evidence>
<proteinExistence type="predicted"/>
<sequence length="130" mass="15431">MLNWRLQLLLGLLLLLLFRHWPTLVDPSSRHRRDPQPPLVPVGGAEPGRFSHQRQSVLHPWWLLQGRASTSCRCWNRHLLPCHHALHPYRGQGRASSFRHYFADHSDGTWVGCLGRYYYRYYRKRQYAAC</sequence>
<feature type="chain" id="PRO_5014986249" evidence="1">
    <location>
        <begin position="28"/>
        <end position="130"/>
    </location>
</feature>
<dbReference type="EMBL" id="GGFJ01011919">
    <property type="protein sequence ID" value="MBW61060.1"/>
    <property type="molecule type" value="Transcribed_RNA"/>
</dbReference>